<dbReference type="PROSITE" id="PS00455">
    <property type="entry name" value="AMP_BINDING"/>
    <property type="match status" value="1"/>
</dbReference>
<dbReference type="InterPro" id="IPR000873">
    <property type="entry name" value="AMP-dep_synth/lig_dom"/>
</dbReference>
<dbReference type="InterPro" id="IPR020806">
    <property type="entry name" value="PKS_PP-bd"/>
</dbReference>
<feature type="region of interest" description="Disordered" evidence="4">
    <location>
        <begin position="782"/>
        <end position="819"/>
    </location>
</feature>
<gene>
    <name evidence="6" type="ORF">D7294_07255</name>
</gene>
<name>A0A3A9ZC27_9ACTN</name>
<dbReference type="SMART" id="SM00823">
    <property type="entry name" value="PKS_PP"/>
    <property type="match status" value="1"/>
</dbReference>
<dbReference type="PANTHER" id="PTHR45527">
    <property type="entry name" value="NONRIBOSOMAL PEPTIDE SYNTHETASE"/>
    <property type="match status" value="1"/>
</dbReference>
<dbReference type="GO" id="GO:0005829">
    <property type="term" value="C:cytosol"/>
    <property type="evidence" value="ECO:0007669"/>
    <property type="project" value="TreeGrafter"/>
</dbReference>
<dbReference type="InterPro" id="IPR009081">
    <property type="entry name" value="PP-bd_ACP"/>
</dbReference>
<dbReference type="AlphaFoldDB" id="A0A3A9ZC27"/>
<protein>
    <submittedName>
        <fullName evidence="6">Non-ribosomal peptide synthetase</fullName>
    </submittedName>
</protein>
<dbReference type="PROSITE" id="PS50075">
    <property type="entry name" value="CARRIER"/>
    <property type="match status" value="1"/>
</dbReference>
<accession>A0A3A9ZC27</accession>
<organism evidence="6 7">
    <name type="scientific">Streptomyces hoynatensis</name>
    <dbReference type="NCBI Taxonomy" id="1141874"/>
    <lineage>
        <taxon>Bacteria</taxon>
        <taxon>Bacillati</taxon>
        <taxon>Actinomycetota</taxon>
        <taxon>Actinomycetes</taxon>
        <taxon>Kitasatosporales</taxon>
        <taxon>Streptomycetaceae</taxon>
        <taxon>Streptomyces</taxon>
    </lineage>
</organism>
<dbReference type="EMBL" id="RBAL01000003">
    <property type="protein sequence ID" value="RKN44897.1"/>
    <property type="molecule type" value="Genomic_DNA"/>
</dbReference>
<keyword evidence="2" id="KW-0596">Phosphopantetheine</keyword>
<dbReference type="InterPro" id="IPR001242">
    <property type="entry name" value="Condensation_dom"/>
</dbReference>
<sequence length="1021" mass="106156">MAAARPGKPALVHGPRTTTYGELDATADSWAARLAEAGAGPGSLVPILLPRGPRLVTALLAVLKTGAAYSLLDPDWPPIRLAEVCARLRAPLLVSDAPPAGPGLPAWAPPREPLPPPPGFRPAAVRGADPCTVFFTSGTTGTPKGVVSPHRATARLFRPGGFARFGADTVTALAAPVPWDAFSFELWSALLNGGTCVIVAEPYLSPAALRTAVTRHGTTTVWLTSSLFNMVVDEDPDAFTGLRQVLTGGERLSAPHVRRFLARHPGLTLLNGYGPVESTVFATTHRITAADCDRPSGIPLGRPVPGTEVCVARGDRVCAPGETGEICIAGEGLALRYLGAGALTERRFRTLRLGGRETRVYRSGDLGFLDADGLLHYLGRADRQLKVRGHRIEPAEVERGVERALPAVKYCRVLGRTDDSGTVRDLVAFCVPAQPGDPLEGAAAALHAALPAYQRPAAVVSVAGFPTTARGKLDERALLALVPGPPPAAGPPAGEPPAGGPRGADPVLRAVSGVFRSVLGREQVPLDVPFTALGGTSLDAGRVCARLTRALARPVPLSLLAAHPTAAGLAGRLRAAQPPPRPEATAGGAVPLTPLQVVYLTRHLALPGDRTSHCLLTWVVEGELDRAALRGAVRAVHRRHEALHSVYVPDPRPSALPADVPAPSLEVLPAAAGTDAAIRALRDRLRGELDPLGGEVWRTALVPVAGSRVAVFGCVVHHIAFDGWSEAVLAGDLAAAYNAAREGRKPPGPLPPSLAELHAARAGAGPAAGQLDELVRELTGVPPLAWPAGPGGQDPGGHGSGGDGAPGGREPGARERFSVSFPPGVLPGVDALAARAGVTRFAVLLSQWAASLAETTGQRDFAVGVPVAQRWAQGAERMVGCHLTVVCLRLRGAALGGDAAAVAETGRLVRRALAAQDVSFAEVLASLAPPGNHRPPVYQTLFALQDNASPRLELAGARSRFVRQPYLELPLELHSEFWPGPGGGLRLEVSFRTGAVPPGAAGELTRRLTERLHASARAEAA</sequence>
<evidence type="ECO:0000313" key="6">
    <source>
        <dbReference type="EMBL" id="RKN44897.1"/>
    </source>
</evidence>
<dbReference type="InterPro" id="IPR042099">
    <property type="entry name" value="ANL_N_sf"/>
</dbReference>
<feature type="domain" description="Carrier" evidence="5">
    <location>
        <begin position="502"/>
        <end position="577"/>
    </location>
</feature>
<feature type="region of interest" description="Disordered" evidence="4">
    <location>
        <begin position="482"/>
        <end position="505"/>
    </location>
</feature>
<dbReference type="InterPro" id="IPR045851">
    <property type="entry name" value="AMP-bd_C_sf"/>
</dbReference>
<evidence type="ECO:0000313" key="7">
    <source>
        <dbReference type="Proteomes" id="UP000272474"/>
    </source>
</evidence>
<dbReference type="SUPFAM" id="SSF52777">
    <property type="entry name" value="CoA-dependent acyltransferases"/>
    <property type="match status" value="2"/>
</dbReference>
<feature type="compositionally biased region" description="Pro residues" evidence="4">
    <location>
        <begin position="483"/>
        <end position="499"/>
    </location>
</feature>
<dbReference type="OrthoDB" id="2472181at2"/>
<dbReference type="SUPFAM" id="SSF56801">
    <property type="entry name" value="Acetyl-CoA synthetase-like"/>
    <property type="match status" value="1"/>
</dbReference>
<dbReference type="GO" id="GO:0009366">
    <property type="term" value="C:enterobactin synthetase complex"/>
    <property type="evidence" value="ECO:0007669"/>
    <property type="project" value="TreeGrafter"/>
</dbReference>
<evidence type="ECO:0000256" key="4">
    <source>
        <dbReference type="SAM" id="MobiDB-lite"/>
    </source>
</evidence>
<reference evidence="6 7" key="1">
    <citation type="journal article" date="2014" name="Int. J. Syst. Evol. Microbiol.">
        <title>Streptomyces hoynatensis sp. nov., isolated from deep marine sediment.</title>
        <authorList>
            <person name="Veyisoglu A."/>
            <person name="Sahin N."/>
        </authorList>
    </citation>
    <scope>NUCLEOTIDE SEQUENCE [LARGE SCALE GENOMIC DNA]</scope>
    <source>
        <strain evidence="6 7">KCTC 29097</strain>
    </source>
</reference>
<dbReference type="Pfam" id="PF00501">
    <property type="entry name" value="AMP-binding"/>
    <property type="match status" value="1"/>
</dbReference>
<dbReference type="GO" id="GO:0009239">
    <property type="term" value="P:enterobactin biosynthetic process"/>
    <property type="evidence" value="ECO:0007669"/>
    <property type="project" value="TreeGrafter"/>
</dbReference>
<dbReference type="SUPFAM" id="SSF47336">
    <property type="entry name" value="ACP-like"/>
    <property type="match status" value="1"/>
</dbReference>
<evidence type="ECO:0000256" key="2">
    <source>
        <dbReference type="ARBA" id="ARBA00022450"/>
    </source>
</evidence>
<dbReference type="Proteomes" id="UP000272474">
    <property type="component" value="Unassembled WGS sequence"/>
</dbReference>
<dbReference type="GO" id="GO:0047527">
    <property type="term" value="F:2,3-dihydroxybenzoate-serine ligase activity"/>
    <property type="evidence" value="ECO:0007669"/>
    <property type="project" value="TreeGrafter"/>
</dbReference>
<comment type="caution">
    <text evidence="6">The sequence shown here is derived from an EMBL/GenBank/DDBJ whole genome shotgun (WGS) entry which is preliminary data.</text>
</comment>
<dbReference type="Pfam" id="PF00668">
    <property type="entry name" value="Condensation"/>
    <property type="match status" value="2"/>
</dbReference>
<dbReference type="InterPro" id="IPR020845">
    <property type="entry name" value="AMP-binding_CS"/>
</dbReference>
<dbReference type="Gene3D" id="3.30.559.10">
    <property type="entry name" value="Chloramphenicol acetyltransferase-like domain"/>
    <property type="match status" value="1"/>
</dbReference>
<dbReference type="GO" id="GO:0008610">
    <property type="term" value="P:lipid biosynthetic process"/>
    <property type="evidence" value="ECO:0007669"/>
    <property type="project" value="UniProtKB-ARBA"/>
</dbReference>
<evidence type="ECO:0000259" key="5">
    <source>
        <dbReference type="PROSITE" id="PS50075"/>
    </source>
</evidence>
<evidence type="ECO:0000256" key="3">
    <source>
        <dbReference type="ARBA" id="ARBA00022553"/>
    </source>
</evidence>
<comment type="cofactor">
    <cofactor evidence="1">
        <name>pantetheine 4'-phosphate</name>
        <dbReference type="ChEBI" id="CHEBI:47942"/>
    </cofactor>
</comment>
<dbReference type="GO" id="GO:0031177">
    <property type="term" value="F:phosphopantetheine binding"/>
    <property type="evidence" value="ECO:0007669"/>
    <property type="project" value="InterPro"/>
</dbReference>
<dbReference type="Gene3D" id="1.10.1200.10">
    <property type="entry name" value="ACP-like"/>
    <property type="match status" value="1"/>
</dbReference>
<dbReference type="Gene3D" id="3.30.300.30">
    <property type="match status" value="1"/>
</dbReference>
<keyword evidence="3" id="KW-0597">Phosphoprotein</keyword>
<dbReference type="GO" id="GO:0043041">
    <property type="term" value="P:amino acid activation for nonribosomal peptide biosynthetic process"/>
    <property type="evidence" value="ECO:0007669"/>
    <property type="project" value="TreeGrafter"/>
</dbReference>
<evidence type="ECO:0000256" key="1">
    <source>
        <dbReference type="ARBA" id="ARBA00001957"/>
    </source>
</evidence>
<dbReference type="Gene3D" id="3.30.559.30">
    <property type="entry name" value="Nonribosomal peptide synthetase, condensation domain"/>
    <property type="match status" value="1"/>
</dbReference>
<dbReference type="Gene3D" id="3.40.50.12780">
    <property type="entry name" value="N-terminal domain of ligase-like"/>
    <property type="match status" value="1"/>
</dbReference>
<proteinExistence type="predicted"/>
<keyword evidence="7" id="KW-1185">Reference proteome</keyword>
<dbReference type="PANTHER" id="PTHR45527:SF1">
    <property type="entry name" value="FATTY ACID SYNTHASE"/>
    <property type="match status" value="1"/>
</dbReference>
<dbReference type="InterPro" id="IPR036736">
    <property type="entry name" value="ACP-like_sf"/>
</dbReference>
<feature type="compositionally biased region" description="Gly residues" evidence="4">
    <location>
        <begin position="789"/>
        <end position="810"/>
    </location>
</feature>
<dbReference type="Pfam" id="PF00550">
    <property type="entry name" value="PP-binding"/>
    <property type="match status" value="1"/>
</dbReference>
<dbReference type="InterPro" id="IPR023213">
    <property type="entry name" value="CAT-like_dom_sf"/>
</dbReference>